<dbReference type="InterPro" id="IPR036291">
    <property type="entry name" value="NAD(P)-bd_dom_sf"/>
</dbReference>
<dbReference type="EMBL" id="PYMA01000002">
    <property type="protein sequence ID" value="PSW21362.1"/>
    <property type="molecule type" value="Genomic_DNA"/>
</dbReference>
<dbReference type="InterPro" id="IPR051207">
    <property type="entry name" value="ComplexI_NDUFA9_subunit"/>
</dbReference>
<comment type="caution">
    <text evidence="3">The sequence shown here is derived from an EMBL/GenBank/DDBJ whole genome shotgun (WGS) entry which is preliminary data.</text>
</comment>
<evidence type="ECO:0000313" key="4">
    <source>
        <dbReference type="Proteomes" id="UP000241771"/>
    </source>
</evidence>
<proteinExistence type="predicted"/>
<dbReference type="Pfam" id="PF05368">
    <property type="entry name" value="NmrA"/>
    <property type="match status" value="1"/>
</dbReference>
<dbReference type="AlphaFoldDB" id="A0A2T3NYP9"/>
<evidence type="ECO:0000259" key="2">
    <source>
        <dbReference type="Pfam" id="PF05368"/>
    </source>
</evidence>
<keyword evidence="1" id="KW-0812">Transmembrane</keyword>
<keyword evidence="1" id="KW-0472">Membrane</keyword>
<feature type="transmembrane region" description="Helical" evidence="1">
    <location>
        <begin position="440"/>
        <end position="463"/>
    </location>
</feature>
<keyword evidence="4" id="KW-1185">Reference proteome</keyword>
<dbReference type="PANTHER" id="PTHR12126">
    <property type="entry name" value="NADH-UBIQUINONE OXIDOREDUCTASE 39 KDA SUBUNIT-RELATED"/>
    <property type="match status" value="1"/>
</dbReference>
<evidence type="ECO:0000256" key="1">
    <source>
        <dbReference type="SAM" id="Phobius"/>
    </source>
</evidence>
<name>A0A2T3NYP9_9GAMM</name>
<dbReference type="Gene3D" id="3.40.50.720">
    <property type="entry name" value="NAD(P)-binding Rossmann-like Domain"/>
    <property type="match status" value="1"/>
</dbReference>
<dbReference type="SUPFAM" id="SSF55961">
    <property type="entry name" value="Bet v1-like"/>
    <property type="match status" value="1"/>
</dbReference>
<dbReference type="GO" id="GO:0044877">
    <property type="term" value="F:protein-containing complex binding"/>
    <property type="evidence" value="ECO:0007669"/>
    <property type="project" value="TreeGrafter"/>
</dbReference>
<dbReference type="PANTHER" id="PTHR12126:SF11">
    <property type="entry name" value="NADH DEHYDROGENASE [UBIQUINONE] 1 ALPHA SUBCOMPLEX SUBUNIT 9, MITOCHONDRIAL"/>
    <property type="match status" value="1"/>
</dbReference>
<sequence length="486" mass="55204">MSKTILVVGASGYIGTHLVPELANAGYTVKATSRNVKLLEKRKWEKAGNITLHELDLNAPHNLDALLQDVDVVFFLVHGMNHGHDFIDIEIDAAENFSVALKQSQVKRVIYLGALQPADGFSKHLSARKATGEILRKGDIPITELRAGIIVGPGSAAFEVMRDFVYHLPVIVTPKWVKSRNSPIALRNLLYYLLELLKFEPCRHQIMDIAGPDDITYEDQMRILGKHAGKRIRILPVPFLTPKFAAYWFRFITSVPTNIAKALIGGLRFDLPADGSAIQSLIPQYLLSYDEAVEECLSHETEVVRSDIWGFDPDALARWQPGFGYYPKQAGYRLKTDATAEQLWRQVQLVGGKEGYFYANFLWRIREWMDFAIGGDALKRYRRDPDTLELGDKVDSWKVINLKPNRFLSLLFGMKAPGLGRLEFTIEDKGDYREVDIRAWWHPAGFPGLLYWFAMMPAHLFIFRGMTHELVKRCKAKAQEGRTETL</sequence>
<dbReference type="Proteomes" id="UP000241771">
    <property type="component" value="Unassembled WGS sequence"/>
</dbReference>
<evidence type="ECO:0000313" key="3">
    <source>
        <dbReference type="EMBL" id="PSW21362.1"/>
    </source>
</evidence>
<accession>A0A2T3NYP9</accession>
<feature type="domain" description="NmrA-like" evidence="2">
    <location>
        <begin position="1"/>
        <end position="113"/>
    </location>
</feature>
<protein>
    <submittedName>
        <fullName evidence="3">NAD(P)-dependent oxidoreductase</fullName>
    </submittedName>
</protein>
<keyword evidence="1" id="KW-1133">Transmembrane helix</keyword>
<dbReference type="InterPro" id="IPR021295">
    <property type="entry name" value="DUF2867"/>
</dbReference>
<organism evidence="3 4">
    <name type="scientific">Photobacterium sanctipauli</name>
    <dbReference type="NCBI Taxonomy" id="1342794"/>
    <lineage>
        <taxon>Bacteria</taxon>
        <taxon>Pseudomonadati</taxon>
        <taxon>Pseudomonadota</taxon>
        <taxon>Gammaproteobacteria</taxon>
        <taxon>Vibrionales</taxon>
        <taxon>Vibrionaceae</taxon>
        <taxon>Photobacterium</taxon>
    </lineage>
</organism>
<dbReference type="SUPFAM" id="SSF51735">
    <property type="entry name" value="NAD(P)-binding Rossmann-fold domains"/>
    <property type="match status" value="1"/>
</dbReference>
<dbReference type="Pfam" id="PF11066">
    <property type="entry name" value="DUF2867"/>
    <property type="match status" value="1"/>
</dbReference>
<gene>
    <name evidence="3" type="ORF">C9I98_05330</name>
</gene>
<reference evidence="3 4" key="1">
    <citation type="submission" date="2018-01" db="EMBL/GenBank/DDBJ databases">
        <title>Whole genome sequencing of Histamine producing bacteria.</title>
        <authorList>
            <person name="Butler K."/>
        </authorList>
    </citation>
    <scope>NUCLEOTIDE SEQUENCE [LARGE SCALE GENOMIC DNA]</scope>
    <source>
        <strain evidence="3 4">DSM 100436</strain>
    </source>
</reference>
<dbReference type="RefSeq" id="WP_107271668.1">
    <property type="nucleotide sequence ID" value="NZ_PYMA01000002.1"/>
</dbReference>
<dbReference type="InterPro" id="IPR008030">
    <property type="entry name" value="NmrA-like"/>
</dbReference>